<feature type="compositionally biased region" description="Acidic residues" evidence="8">
    <location>
        <begin position="818"/>
        <end position="836"/>
    </location>
</feature>
<comment type="caution">
    <text evidence="10">The sequence shown here is derived from an EMBL/GenBank/DDBJ whole genome shotgun (WGS) entry which is preliminary data.</text>
</comment>
<keyword evidence="4" id="KW-0653">Protein transport</keyword>
<sequence length="1004" mass="111920">MSSANEENQHDGKNVSMLQQNGNVKFKRRAEKPKMATTFPEMVKAWPYSTFLIILNEFCQRFANLSTVMGLYFLNVLKLSSGQTTVLINVKKIIGALFALLGSAVADGYIGKFRTILYGTIIYGIGKIILSAVAFEPGGESAVFHPWLDYIGILIILVGNGFIVPCVASFGGDQFEPHQERMISVFFSIFYAAINAGALISTFLLPILRSKPCLGQDSCYPLSFAVSAVFMLVATVIFFAGSGRYNKNPPKGNVFADVYDTVVVALKNKKRSRKERSNWLDYYLDTHICAKNEKCMKLKKRKMDQTLCERERFLDDIRSLIRILVMFAPLPMFWALYDQQYSVWLIQAIQMDIRLWGDVLLLPDMMHFLNPLLTLTFIFLFESFIYPLVSCFVKLTPLRKMVSGGVLAAFAFFVSAAVQLKVNATLPELPPPGHAFVSFINTFDDCSMNITYTGPSSAPSAADDSVVNWRTLHANQSLENSKLLGREELFSVPLGNNTWTIDYRGGECADLDGLDLPKRLNMRFNTERSIYFVAIGPNGAFVGQSDTAKPTGGNGEFSLSVNLALSDITYTGNLALCRLRGDSGTSSGNSSSEEAHPCDPQRAEDFYALESVAPMGSGLKSDLKAKVRYLLQSSSESEQQASLFNFKHIRPGNWGLFYMHNDATDAAHRRLDKSALNVTYSDINIEMHDQGGIYAIIVSGTMEKPRKRVFRAIPPNTVSILWQIPQIAIITAAEILFSIPGYEFAYSQSAPSMKTLLQACWFLTVAIGDMIIIFVTFFHFADMAVQFVAYAVAMLVVIFIFALLAIFYYEYRVNTDESSTDADNDNNDEDEFEEAEELRKIDEKRGPLEAKFEDKAADDEKRNEQNVIKNKKGSGNPTLVPIIERLEKLEKLVERLIAGENRYGNRFADPQHTSHTSDSTNNNGNVQWGQPPPFAGTGAVSQMITEAIINSEQLKEKSTRAVIEKLPEAMDQQAVVEQIAEQCGVKENCRPTFTATQEHGPKEG</sequence>
<feature type="transmembrane region" description="Helical" evidence="9">
    <location>
        <begin position="720"/>
        <end position="739"/>
    </location>
</feature>
<feature type="transmembrane region" description="Helical" evidence="9">
    <location>
        <begin position="401"/>
        <end position="420"/>
    </location>
</feature>
<gene>
    <name evidence="10" type="ORF">niasHT_013122</name>
</gene>
<feature type="transmembrane region" description="Helical" evidence="9">
    <location>
        <begin position="183"/>
        <end position="208"/>
    </location>
</feature>
<evidence type="ECO:0000256" key="1">
    <source>
        <dbReference type="ARBA" id="ARBA00004141"/>
    </source>
</evidence>
<dbReference type="EMBL" id="JBICBT010000521">
    <property type="protein sequence ID" value="KAL3111092.1"/>
    <property type="molecule type" value="Genomic_DNA"/>
</dbReference>
<dbReference type="GO" id="GO:0015833">
    <property type="term" value="P:peptide transport"/>
    <property type="evidence" value="ECO:0007669"/>
    <property type="project" value="UniProtKB-KW"/>
</dbReference>
<feature type="transmembrane region" description="Helical" evidence="9">
    <location>
        <begin position="93"/>
        <end position="110"/>
    </location>
</feature>
<reference evidence="10 11" key="1">
    <citation type="submission" date="2024-10" db="EMBL/GenBank/DDBJ databases">
        <authorList>
            <person name="Kim D."/>
        </authorList>
    </citation>
    <scope>NUCLEOTIDE SEQUENCE [LARGE SCALE GENOMIC DNA]</scope>
    <source>
        <strain evidence="10">BH-2024</strain>
    </source>
</reference>
<evidence type="ECO:0000256" key="8">
    <source>
        <dbReference type="SAM" id="MobiDB-lite"/>
    </source>
</evidence>
<accession>A0ABD2L795</accession>
<dbReference type="PROSITE" id="PS01023">
    <property type="entry name" value="PTR2_2"/>
    <property type="match status" value="1"/>
</dbReference>
<name>A0ABD2L795_9BILA</name>
<dbReference type="InterPro" id="IPR036259">
    <property type="entry name" value="MFS_trans_sf"/>
</dbReference>
<feature type="transmembrane region" description="Helical" evidence="9">
    <location>
        <begin position="787"/>
        <end position="809"/>
    </location>
</feature>
<organism evidence="10 11">
    <name type="scientific">Heterodera trifolii</name>
    <dbReference type="NCBI Taxonomy" id="157864"/>
    <lineage>
        <taxon>Eukaryota</taxon>
        <taxon>Metazoa</taxon>
        <taxon>Ecdysozoa</taxon>
        <taxon>Nematoda</taxon>
        <taxon>Chromadorea</taxon>
        <taxon>Rhabditida</taxon>
        <taxon>Tylenchina</taxon>
        <taxon>Tylenchomorpha</taxon>
        <taxon>Tylenchoidea</taxon>
        <taxon>Heteroderidae</taxon>
        <taxon>Heteroderinae</taxon>
        <taxon>Heterodera</taxon>
    </lineage>
</organism>
<feature type="region of interest" description="Disordered" evidence="8">
    <location>
        <begin position="904"/>
        <end position="938"/>
    </location>
</feature>
<feature type="transmembrane region" description="Helical" evidence="9">
    <location>
        <begin position="368"/>
        <end position="389"/>
    </location>
</feature>
<keyword evidence="4" id="KW-0571">Peptide transport</keyword>
<evidence type="ECO:0000256" key="2">
    <source>
        <dbReference type="ARBA" id="ARBA00005982"/>
    </source>
</evidence>
<feature type="transmembrane region" description="Helical" evidence="9">
    <location>
        <begin position="220"/>
        <end position="241"/>
    </location>
</feature>
<feature type="transmembrane region" description="Helical" evidence="9">
    <location>
        <begin position="760"/>
        <end position="781"/>
    </location>
</feature>
<dbReference type="Gene3D" id="1.20.1250.20">
    <property type="entry name" value="MFS general substrate transporter like domains"/>
    <property type="match status" value="2"/>
</dbReference>
<dbReference type="SUPFAM" id="SSF103473">
    <property type="entry name" value="MFS general substrate transporter"/>
    <property type="match status" value="1"/>
</dbReference>
<proteinExistence type="inferred from homology"/>
<dbReference type="PANTHER" id="PTHR11654">
    <property type="entry name" value="OLIGOPEPTIDE TRANSPORTER-RELATED"/>
    <property type="match status" value="1"/>
</dbReference>
<evidence type="ECO:0000313" key="11">
    <source>
        <dbReference type="Proteomes" id="UP001620626"/>
    </source>
</evidence>
<evidence type="ECO:0000256" key="4">
    <source>
        <dbReference type="ARBA" id="ARBA00022856"/>
    </source>
</evidence>
<keyword evidence="11" id="KW-1185">Reference proteome</keyword>
<dbReference type="Pfam" id="PF00854">
    <property type="entry name" value="PTR2"/>
    <property type="match status" value="2"/>
</dbReference>
<keyword evidence="5 9" id="KW-1133">Transmembrane helix</keyword>
<dbReference type="Proteomes" id="UP001620626">
    <property type="component" value="Unassembled WGS sequence"/>
</dbReference>
<feature type="transmembrane region" description="Helical" evidence="9">
    <location>
        <begin position="320"/>
        <end position="337"/>
    </location>
</feature>
<comment type="subcellular location">
    <subcellularLocation>
        <location evidence="1 7">Membrane</location>
        <topology evidence="1 7">Multi-pass membrane protein</topology>
    </subcellularLocation>
</comment>
<comment type="similarity">
    <text evidence="2 7">Belongs to the major facilitator superfamily. Proton-dependent oligopeptide transporter (POT/PTR) (TC 2.A.17) family.</text>
</comment>
<evidence type="ECO:0000256" key="3">
    <source>
        <dbReference type="ARBA" id="ARBA00022692"/>
    </source>
</evidence>
<feature type="compositionally biased region" description="Basic and acidic residues" evidence="8">
    <location>
        <begin position="837"/>
        <end position="864"/>
    </location>
</feature>
<dbReference type="InterPro" id="IPR018456">
    <property type="entry name" value="PTR2_symporter_CS"/>
</dbReference>
<evidence type="ECO:0000256" key="6">
    <source>
        <dbReference type="ARBA" id="ARBA00023136"/>
    </source>
</evidence>
<evidence type="ECO:0000313" key="10">
    <source>
        <dbReference type="EMBL" id="KAL3111092.1"/>
    </source>
</evidence>
<feature type="region of interest" description="Disordered" evidence="8">
    <location>
        <begin position="817"/>
        <end position="873"/>
    </location>
</feature>
<evidence type="ECO:0000256" key="5">
    <source>
        <dbReference type="ARBA" id="ARBA00022989"/>
    </source>
</evidence>
<evidence type="ECO:0000256" key="7">
    <source>
        <dbReference type="RuleBase" id="RU003755"/>
    </source>
</evidence>
<feature type="transmembrane region" description="Helical" evidence="9">
    <location>
        <begin position="62"/>
        <end position="81"/>
    </location>
</feature>
<dbReference type="PROSITE" id="PS01022">
    <property type="entry name" value="PTR2_1"/>
    <property type="match status" value="1"/>
</dbReference>
<dbReference type="InterPro" id="IPR000109">
    <property type="entry name" value="POT_fam"/>
</dbReference>
<evidence type="ECO:0000256" key="9">
    <source>
        <dbReference type="SAM" id="Phobius"/>
    </source>
</evidence>
<keyword evidence="3 7" id="KW-0812">Transmembrane</keyword>
<protein>
    <submittedName>
        <fullName evidence="10">Uncharacterized protein</fullName>
    </submittedName>
</protein>
<feature type="transmembrane region" description="Helical" evidence="9">
    <location>
        <begin position="147"/>
        <end position="171"/>
    </location>
</feature>
<keyword evidence="7" id="KW-0813">Transport</keyword>
<feature type="compositionally biased region" description="Polar residues" evidence="8">
    <location>
        <begin position="911"/>
        <end position="928"/>
    </location>
</feature>
<dbReference type="AlphaFoldDB" id="A0ABD2L795"/>
<dbReference type="GO" id="GO:0016020">
    <property type="term" value="C:membrane"/>
    <property type="evidence" value="ECO:0007669"/>
    <property type="project" value="UniProtKB-SubCell"/>
</dbReference>
<feature type="transmembrane region" description="Helical" evidence="9">
    <location>
        <begin position="117"/>
        <end position="135"/>
    </location>
</feature>
<keyword evidence="6 9" id="KW-0472">Membrane</keyword>